<dbReference type="PANTHER" id="PTHR11669:SF8">
    <property type="entry name" value="DNA POLYMERASE III SUBUNIT DELTA"/>
    <property type="match status" value="1"/>
</dbReference>
<evidence type="ECO:0000313" key="1">
    <source>
        <dbReference type="EMBL" id="HIZ15512.1"/>
    </source>
</evidence>
<evidence type="ECO:0000313" key="2">
    <source>
        <dbReference type="Proteomes" id="UP000824014"/>
    </source>
</evidence>
<dbReference type="InterPro" id="IPR027417">
    <property type="entry name" value="P-loop_NTPase"/>
</dbReference>
<dbReference type="SUPFAM" id="SSF52540">
    <property type="entry name" value="P-loop containing nucleoside triphosphate hydrolases"/>
    <property type="match status" value="1"/>
</dbReference>
<dbReference type="GO" id="GO:0006261">
    <property type="term" value="P:DNA-templated DNA replication"/>
    <property type="evidence" value="ECO:0007669"/>
    <property type="project" value="TreeGrafter"/>
</dbReference>
<protein>
    <submittedName>
        <fullName evidence="1">DNA polymerase III subunit delta</fullName>
    </submittedName>
</protein>
<dbReference type="Gene3D" id="3.40.50.300">
    <property type="entry name" value="P-loop containing nucleotide triphosphate hydrolases"/>
    <property type="match status" value="1"/>
</dbReference>
<dbReference type="Proteomes" id="UP000824014">
    <property type="component" value="Unassembled WGS sequence"/>
</dbReference>
<sequence>MRFADIVGQEEVKAMLRRGVAEGRVSHAQLFAGESGYGTLPLALAYAQYLNCTDRHDGDSCGVCPACVKMAGLVHPDLHFVLPTNVTKSGSQKPLGDVFLPQWRELVAETGGYFDERMWYDRIGLDNQQGMIAKREADEVIRKLSFKAFEGTYKTVLIWLPEKMGAEAANGLLKILEEPWERTLFLLVSVTPQLLLPTIRSRVQEVIVLPIDADAEERWLAAGGTDARKAAGLARLSGGDLITLRRLAARDGEEGADEDFDRFTSLMRFCYNNRHLELFGWAEAVAATGREAQKRFLRYAVALLRESYMLTAGMENISYLWGAELEFCRKFAPFVGNGNIEPLVEECRLALAHIVQNGNAKLVFTHFALSVSKLIGRRQV</sequence>
<gene>
    <name evidence="1" type="ORF">H9816_06340</name>
</gene>
<dbReference type="InterPro" id="IPR050238">
    <property type="entry name" value="DNA_Rep/Repair_Clamp_Loader"/>
</dbReference>
<dbReference type="PANTHER" id="PTHR11669">
    <property type="entry name" value="REPLICATION FACTOR C / DNA POLYMERASE III GAMMA-TAU SUBUNIT"/>
    <property type="match status" value="1"/>
</dbReference>
<accession>A0A9D2IMD2</accession>
<proteinExistence type="predicted"/>
<organism evidence="1 2">
    <name type="scientific">Candidatus Tidjanibacter faecipullorum</name>
    <dbReference type="NCBI Taxonomy" id="2838766"/>
    <lineage>
        <taxon>Bacteria</taxon>
        <taxon>Pseudomonadati</taxon>
        <taxon>Bacteroidota</taxon>
        <taxon>Bacteroidia</taxon>
        <taxon>Bacteroidales</taxon>
        <taxon>Rikenellaceae</taxon>
        <taxon>Tidjanibacter</taxon>
    </lineage>
</organism>
<name>A0A9D2IMD2_9BACT</name>
<dbReference type="AlphaFoldDB" id="A0A9D2IMD2"/>
<comment type="caution">
    <text evidence="1">The sequence shown here is derived from an EMBL/GenBank/DDBJ whole genome shotgun (WGS) entry which is preliminary data.</text>
</comment>
<reference evidence="1" key="1">
    <citation type="journal article" date="2021" name="PeerJ">
        <title>Extensive microbial diversity within the chicken gut microbiome revealed by metagenomics and culture.</title>
        <authorList>
            <person name="Gilroy R."/>
            <person name="Ravi A."/>
            <person name="Getino M."/>
            <person name="Pursley I."/>
            <person name="Horton D.L."/>
            <person name="Alikhan N.F."/>
            <person name="Baker D."/>
            <person name="Gharbi K."/>
            <person name="Hall N."/>
            <person name="Watson M."/>
            <person name="Adriaenssens E.M."/>
            <person name="Foster-Nyarko E."/>
            <person name="Jarju S."/>
            <person name="Secka A."/>
            <person name="Antonio M."/>
            <person name="Oren A."/>
            <person name="Chaudhuri R.R."/>
            <person name="La Ragione R."/>
            <person name="Hildebrand F."/>
            <person name="Pallen M.J."/>
        </authorList>
    </citation>
    <scope>NUCLEOTIDE SEQUENCE</scope>
    <source>
        <strain evidence="1">ChiHjej11B10-19426</strain>
    </source>
</reference>
<reference evidence="1" key="2">
    <citation type="submission" date="2021-04" db="EMBL/GenBank/DDBJ databases">
        <authorList>
            <person name="Gilroy R."/>
        </authorList>
    </citation>
    <scope>NUCLEOTIDE SEQUENCE</scope>
    <source>
        <strain evidence="1">ChiHjej11B10-19426</strain>
    </source>
</reference>
<dbReference type="EMBL" id="DXCC01000020">
    <property type="protein sequence ID" value="HIZ15512.1"/>
    <property type="molecule type" value="Genomic_DNA"/>
</dbReference>
<dbReference type="Pfam" id="PF13177">
    <property type="entry name" value="DNA_pol3_delta2"/>
    <property type="match status" value="1"/>
</dbReference>